<comment type="caution">
    <text evidence="1">The sequence shown here is derived from an EMBL/GenBank/DDBJ whole genome shotgun (WGS) entry which is preliminary data.</text>
</comment>
<organism evidence="1 2">
    <name type="scientific">Dendrolimus kikuchii</name>
    <dbReference type="NCBI Taxonomy" id="765133"/>
    <lineage>
        <taxon>Eukaryota</taxon>
        <taxon>Metazoa</taxon>
        <taxon>Ecdysozoa</taxon>
        <taxon>Arthropoda</taxon>
        <taxon>Hexapoda</taxon>
        <taxon>Insecta</taxon>
        <taxon>Pterygota</taxon>
        <taxon>Neoptera</taxon>
        <taxon>Endopterygota</taxon>
        <taxon>Lepidoptera</taxon>
        <taxon>Glossata</taxon>
        <taxon>Ditrysia</taxon>
        <taxon>Bombycoidea</taxon>
        <taxon>Lasiocampidae</taxon>
        <taxon>Dendrolimus</taxon>
    </lineage>
</organism>
<dbReference type="Proteomes" id="UP000824533">
    <property type="component" value="Linkage Group LG06"/>
</dbReference>
<gene>
    <name evidence="1" type="ORF">K1T71_004153</name>
</gene>
<proteinExistence type="predicted"/>
<evidence type="ECO:0000313" key="1">
    <source>
        <dbReference type="EMBL" id="KAJ0180749.1"/>
    </source>
</evidence>
<evidence type="ECO:0000313" key="2">
    <source>
        <dbReference type="Proteomes" id="UP000824533"/>
    </source>
</evidence>
<keyword evidence="2" id="KW-1185">Reference proteome</keyword>
<accession>A0ACC1DA03</accession>
<sequence>MENSYGVGVMNRCALFLDDESDPLDALKAREQAKDLKKKTNEAEKENKGKPETKPKNGIAPARKGMKETQNVKSQENRSSLDYGGSNAEVMKASWEFKVGTTMGIKAADDLWVGRYLLSRIAEHFGVIVRFHPKPMGKNQPGIGCHHNFRINKMRSEGGIKEIERICKIPCERHEQDIKNYGLGDGEENKKRLTGKFETASFEKCEWGVDDRSASLRLQRSVKTLGKGFLEDRRPAGDCDPYRVCAVLAETCT</sequence>
<dbReference type="EMBL" id="CM034392">
    <property type="protein sequence ID" value="KAJ0180749.1"/>
    <property type="molecule type" value="Genomic_DNA"/>
</dbReference>
<reference evidence="1 2" key="1">
    <citation type="journal article" date="2021" name="Front. Genet.">
        <title>Chromosome-Level Genome Assembly Reveals Significant Gene Expansion in the Toll and IMD Signaling Pathways of Dendrolimus kikuchii.</title>
        <authorList>
            <person name="Zhou J."/>
            <person name="Wu P."/>
            <person name="Xiong Z."/>
            <person name="Liu N."/>
            <person name="Zhao N."/>
            <person name="Ji M."/>
            <person name="Qiu Y."/>
            <person name="Yang B."/>
        </authorList>
    </citation>
    <scope>NUCLEOTIDE SEQUENCE [LARGE SCALE GENOMIC DNA]</scope>
    <source>
        <strain evidence="1">Ann1</strain>
    </source>
</reference>
<name>A0ACC1DA03_9NEOP</name>
<protein>
    <submittedName>
        <fullName evidence="1">Uncharacterized protein</fullName>
    </submittedName>
</protein>